<dbReference type="InterPro" id="IPR043128">
    <property type="entry name" value="Rev_trsase/Diguanyl_cyclase"/>
</dbReference>
<dbReference type="Gene3D" id="3.30.70.270">
    <property type="match status" value="1"/>
</dbReference>
<evidence type="ECO:0000313" key="2">
    <source>
        <dbReference type="EMBL" id="CAG2256342.1"/>
    </source>
</evidence>
<feature type="domain" description="Reverse transcriptase" evidence="1">
    <location>
        <begin position="1"/>
        <end position="95"/>
    </location>
</feature>
<accession>A0A8S3VQH8</accession>
<dbReference type="InterPro" id="IPR000477">
    <property type="entry name" value="RT_dom"/>
</dbReference>
<comment type="caution">
    <text evidence="2">The sequence shown here is derived from an EMBL/GenBank/DDBJ whole genome shotgun (WGS) entry which is preliminary data.</text>
</comment>
<proteinExistence type="predicted"/>
<gene>
    <name evidence="2" type="ORF">MEDL_67690</name>
</gene>
<evidence type="ECO:0000313" key="3">
    <source>
        <dbReference type="Proteomes" id="UP000683360"/>
    </source>
</evidence>
<dbReference type="PANTHER" id="PTHR47027:SF20">
    <property type="entry name" value="REVERSE TRANSCRIPTASE-LIKE PROTEIN WITH RNA-DIRECTED DNA POLYMERASE DOMAIN"/>
    <property type="match status" value="1"/>
</dbReference>
<dbReference type="Proteomes" id="UP000683360">
    <property type="component" value="Unassembled WGS sequence"/>
</dbReference>
<dbReference type="InterPro" id="IPR043502">
    <property type="entry name" value="DNA/RNA_pol_sf"/>
</dbReference>
<dbReference type="Pfam" id="PF00078">
    <property type="entry name" value="RVT_1"/>
    <property type="match status" value="1"/>
</dbReference>
<evidence type="ECO:0000259" key="1">
    <source>
        <dbReference type="PROSITE" id="PS50878"/>
    </source>
</evidence>
<dbReference type="PANTHER" id="PTHR47027">
    <property type="entry name" value="REVERSE TRANSCRIPTASE DOMAIN-CONTAINING PROTEIN"/>
    <property type="match status" value="1"/>
</dbReference>
<dbReference type="SUPFAM" id="SSF56672">
    <property type="entry name" value="DNA/RNA polymerases"/>
    <property type="match status" value="1"/>
</dbReference>
<name>A0A8S3VQH8_MYTED</name>
<dbReference type="OrthoDB" id="6150661at2759"/>
<keyword evidence="3" id="KW-1185">Reference proteome</keyword>
<sequence length="361" mass="42883">MENDNELETELDCYLKLFIILYADDTVLLSESQVDLQKQLDTLSEYCELWKLKVNVQKSKIVIFSKGRLPNNIKFNYKDIVLEIVNEFTYLGVLFRRTGSFLKAKKAQANKAMCAMYDVIKKGRLHNLSIECQIELFDKIVKPILIYGSEVWGFGNNSVIERVHMKFCKLLLKVKNSTPNFMIYGELGRYPLEIDIKLRIINYWTKLLSGKQEKLPAILYKYSLYKYKNYITWLKHVKSILDESGLSFVWDTQYFVNDTWLYTIVKQNLVDQFKQKWHTNVQESPKAINYRMYKENCEFEYYFKNLDDRNIITLCRLRTGNHRFPIETGRWENVARENRKCLLCNSGDIGDEFHYIFMCSV</sequence>
<organism evidence="2 3">
    <name type="scientific">Mytilus edulis</name>
    <name type="common">Blue mussel</name>
    <dbReference type="NCBI Taxonomy" id="6550"/>
    <lineage>
        <taxon>Eukaryota</taxon>
        <taxon>Metazoa</taxon>
        <taxon>Spiralia</taxon>
        <taxon>Lophotrochozoa</taxon>
        <taxon>Mollusca</taxon>
        <taxon>Bivalvia</taxon>
        <taxon>Autobranchia</taxon>
        <taxon>Pteriomorphia</taxon>
        <taxon>Mytilida</taxon>
        <taxon>Mytiloidea</taxon>
        <taxon>Mytilidae</taxon>
        <taxon>Mytilinae</taxon>
        <taxon>Mytilus</taxon>
    </lineage>
</organism>
<dbReference type="PROSITE" id="PS50878">
    <property type="entry name" value="RT_POL"/>
    <property type="match status" value="1"/>
</dbReference>
<reference evidence="2" key="1">
    <citation type="submission" date="2021-03" db="EMBL/GenBank/DDBJ databases">
        <authorList>
            <person name="Bekaert M."/>
        </authorList>
    </citation>
    <scope>NUCLEOTIDE SEQUENCE</scope>
</reference>
<dbReference type="EMBL" id="CAJPWZ010003302">
    <property type="protein sequence ID" value="CAG2256342.1"/>
    <property type="molecule type" value="Genomic_DNA"/>
</dbReference>
<dbReference type="AlphaFoldDB" id="A0A8S3VQH8"/>
<protein>
    <recommendedName>
        <fullName evidence="1">Reverse transcriptase domain-containing protein</fullName>
    </recommendedName>
</protein>